<dbReference type="EMBL" id="BAQD01000003">
    <property type="protein sequence ID" value="GBQ05079.1"/>
    <property type="molecule type" value="Genomic_DNA"/>
</dbReference>
<dbReference type="SUPFAM" id="SSF56925">
    <property type="entry name" value="OMPA-like"/>
    <property type="match status" value="1"/>
</dbReference>
<organism evidence="2 3">
    <name type="scientific">Saccharibacter floricola DSM 15669</name>
    <dbReference type="NCBI Taxonomy" id="1123227"/>
    <lineage>
        <taxon>Bacteria</taxon>
        <taxon>Pseudomonadati</taxon>
        <taxon>Pseudomonadota</taxon>
        <taxon>Alphaproteobacteria</taxon>
        <taxon>Acetobacterales</taxon>
        <taxon>Acetobacteraceae</taxon>
        <taxon>Saccharibacter</taxon>
    </lineage>
</organism>
<comment type="caution">
    <text evidence="2">The sequence shown here is derived from an EMBL/GenBank/DDBJ whole genome shotgun (WGS) entry which is preliminary data.</text>
</comment>
<dbReference type="Proteomes" id="UP001062901">
    <property type="component" value="Unassembled WGS sequence"/>
</dbReference>
<dbReference type="PANTHER" id="PTHR36920">
    <property type="match status" value="1"/>
</dbReference>
<evidence type="ECO:0000313" key="3">
    <source>
        <dbReference type="Proteomes" id="UP001062901"/>
    </source>
</evidence>
<sequence length="243" mass="26419">MQAAPDVNLHVQAPKTRYPANCLFANCPGTKVGLGKGDFIVRLSAMGLITNNTHSSVNLRNAPAPLNGRQGHLNATNQAAPEFTFEYFFTDHISLDAIAASTRHEAKAVGTKAGNVDVGSFWVLPPTLTLAWHFRPHKRFNPYAGIGITVAFFHNTSAAHNNLGLGNNTFNKLKLNPTVGPSFNLGFDYQVVGNWFFNFDIKQIVLLDTPIHINHHNSGAVGRVHAHDSINPTVVAAGIGYRF</sequence>
<comment type="similarity">
    <text evidence="1">Belongs to the OmpW/AlkL family.</text>
</comment>
<gene>
    <name evidence="2" type="ORF">AA15669_0292</name>
</gene>
<dbReference type="PANTHER" id="PTHR36920:SF1">
    <property type="entry name" value="OUTER MEMBRANE PROTEIN W"/>
    <property type="match status" value="1"/>
</dbReference>
<reference evidence="2" key="1">
    <citation type="submission" date="2013-04" db="EMBL/GenBank/DDBJ databases">
        <title>The genome sequencing project of 58 acetic acid bacteria.</title>
        <authorList>
            <person name="Okamoto-Kainuma A."/>
            <person name="Ishikawa M."/>
            <person name="Umino S."/>
            <person name="Koizumi Y."/>
            <person name="Shiwa Y."/>
            <person name="Yoshikawa H."/>
            <person name="Matsutani M."/>
            <person name="Matsushita K."/>
        </authorList>
    </citation>
    <scope>NUCLEOTIDE SEQUENCE</scope>
    <source>
        <strain evidence="2">DSM 15669</strain>
    </source>
</reference>
<evidence type="ECO:0000256" key="1">
    <source>
        <dbReference type="ARBA" id="ARBA00009330"/>
    </source>
</evidence>
<evidence type="ECO:0000313" key="2">
    <source>
        <dbReference type="EMBL" id="GBQ05079.1"/>
    </source>
</evidence>
<dbReference type="InterPro" id="IPR011250">
    <property type="entry name" value="OMP/PagP_B-barrel"/>
</dbReference>
<dbReference type="InterPro" id="IPR005618">
    <property type="entry name" value="OMPW"/>
</dbReference>
<accession>A0ABQ0NWR6</accession>
<name>A0ABQ0NWR6_9PROT</name>
<dbReference type="Gene3D" id="2.40.160.20">
    <property type="match status" value="1"/>
</dbReference>
<dbReference type="Pfam" id="PF03922">
    <property type="entry name" value="OmpW"/>
    <property type="match status" value="1"/>
</dbReference>
<keyword evidence="3" id="KW-1185">Reference proteome</keyword>
<proteinExistence type="inferred from homology"/>
<protein>
    <submittedName>
        <fullName evidence="2">Outer membrane protein OmpW</fullName>
    </submittedName>
</protein>